<sequence length="105" mass="12040">MGTGTRKRVTVGVWTFFRTMGKRGTRGSGTHPQGAECAASETTQSALALRVYNEDRMFNLLAEFFTDLFGYTKRIVSIEFLYFAYDGYLVWRIEFEDGTRVEELV</sequence>
<proteinExistence type="predicted"/>
<reference evidence="1 2" key="1">
    <citation type="submission" date="2019-10" db="EMBL/GenBank/DDBJ databases">
        <authorList>
            <person name="Garlena R.A."/>
            <person name="Russell D.A."/>
            <person name="Pope W.H."/>
            <person name="Jacobs-Sera D."/>
            <person name="Hatfull G.F."/>
        </authorList>
    </citation>
    <scope>NUCLEOTIDE SEQUENCE [LARGE SCALE GENOMIC DNA]</scope>
</reference>
<accession>A0A649VCD3</accession>
<dbReference type="Proteomes" id="UP000424201">
    <property type="component" value="Genome"/>
</dbReference>
<name>A0A649VCD3_9CAUD</name>
<evidence type="ECO:0000313" key="1">
    <source>
        <dbReference type="EMBL" id="QGJ90001.1"/>
    </source>
</evidence>
<protein>
    <submittedName>
        <fullName evidence="1">Uncharacterized protein</fullName>
    </submittedName>
</protein>
<gene>
    <name evidence="1" type="primary">126</name>
    <name evidence="1" type="ORF">PBI_MARYV_126</name>
</gene>
<organism evidence="1 2">
    <name type="scientific">Mycobacterium phage MaryV</name>
    <dbReference type="NCBI Taxonomy" id="2656593"/>
    <lineage>
        <taxon>Viruses</taxon>
        <taxon>Duplodnaviria</taxon>
        <taxon>Heunggongvirae</taxon>
        <taxon>Uroviricota</taxon>
        <taxon>Caudoviricetes</taxon>
        <taxon>Vilmaviridae</taxon>
        <taxon>Wildcatvirus</taxon>
        <taxon>Wildcatvirus wildcat</taxon>
        <taxon>Mycobacterium virus Wildcat</taxon>
    </lineage>
</organism>
<evidence type="ECO:0000313" key="2">
    <source>
        <dbReference type="Proteomes" id="UP000424201"/>
    </source>
</evidence>
<dbReference type="EMBL" id="MN585992">
    <property type="protein sequence ID" value="QGJ90001.1"/>
    <property type="molecule type" value="Genomic_DNA"/>
</dbReference>